<dbReference type="GO" id="GO:0003682">
    <property type="term" value="F:chromatin binding"/>
    <property type="evidence" value="ECO:0007669"/>
    <property type="project" value="TreeGrafter"/>
</dbReference>
<dbReference type="EMBL" id="JAUEPU010000007">
    <property type="protein sequence ID" value="KAK0500802.1"/>
    <property type="molecule type" value="Genomic_DNA"/>
</dbReference>
<dbReference type="InterPro" id="IPR001214">
    <property type="entry name" value="SET_dom"/>
</dbReference>
<dbReference type="PANTHER" id="PTHR45747">
    <property type="entry name" value="HISTONE-LYSINE N-METHYLTRANSFERASE E(Z)"/>
    <property type="match status" value="1"/>
</dbReference>
<dbReference type="GO" id="GO:0032259">
    <property type="term" value="P:methylation"/>
    <property type="evidence" value="ECO:0007669"/>
    <property type="project" value="UniProtKB-KW"/>
</dbReference>
<dbReference type="SUPFAM" id="SSF82199">
    <property type="entry name" value="SET domain"/>
    <property type="match status" value="1"/>
</dbReference>
<evidence type="ECO:0000259" key="6">
    <source>
        <dbReference type="PROSITE" id="PS50280"/>
    </source>
</evidence>
<evidence type="ECO:0000256" key="1">
    <source>
        <dbReference type="ARBA" id="ARBA00022603"/>
    </source>
</evidence>
<dbReference type="InterPro" id="IPR046341">
    <property type="entry name" value="SET_dom_sf"/>
</dbReference>
<dbReference type="GO" id="GO:0046976">
    <property type="term" value="F:histone H3K27 methyltransferase activity"/>
    <property type="evidence" value="ECO:0007669"/>
    <property type="project" value="TreeGrafter"/>
</dbReference>
<evidence type="ECO:0000256" key="4">
    <source>
        <dbReference type="ARBA" id="ARBA00023015"/>
    </source>
</evidence>
<feature type="domain" description="SET" evidence="6">
    <location>
        <begin position="469"/>
        <end position="599"/>
    </location>
</feature>
<evidence type="ECO:0000259" key="7">
    <source>
        <dbReference type="PROSITE" id="PS51633"/>
    </source>
</evidence>
<dbReference type="AlphaFoldDB" id="A0AA39URY4"/>
<proteinExistence type="predicted"/>
<sequence>MHINRGVALSMRNDVFHQFYAWEQEDARARILSLAVDGDGDDDNDEFDVYFENNAWLLDADAEATGETFPVRSYDEGGMSTLSGTVPCIEIPVPEDFEPHPPYLTCSPASRSIEKDSYDMTLSAECLPFLPFANDPTFPLAEYAKRYESFEWQVDFVDPDVKVIEIEVARRLHCEAGLSLNAIDELKIIRPTRLSHDSGLIWDTFQRKLPCENNLLNEINRFRPQFCPNMNCIHLACKVHQCEFFFECLDLSNESVLVEYPPINPVTPTKTNQSLKLQQGAPCGPDCYRHLDESQDGMMEGVQWTDPEDEEFLHGVLKLDPDISPCALAVICRKRCFEVYIYRTRIIPDEKVIMDEAEEPRRQRRLVFYDDPTDESPTYVPIPPCGHPGPCDANSNCQCYFKSHHCQRNCRCCVTCPRRRKGCNCTHDKKTGLCMNAETCICLAGERECDPELCLGCDARGAEYQNECEKMTLQRQRYAYLEIKRGAFGLGAFAKREMKPETKIGEYVGEIIYLNFDGAQDLNKLIHNHTGVNYVFEANASDSLRTIDAGRLGNETRYLNHSKKPNCYTRLKLVNGEYRLLFIIDKKVKKNQELFLDYGKAYWKEEPDEEGDGNEMIED</sequence>
<dbReference type="InterPro" id="IPR045318">
    <property type="entry name" value="EZH1/2-like"/>
</dbReference>
<evidence type="ECO:0000313" key="8">
    <source>
        <dbReference type="EMBL" id="KAK0500802.1"/>
    </source>
</evidence>
<comment type="caution">
    <text evidence="8">The sequence shown here is derived from an EMBL/GenBank/DDBJ whole genome shotgun (WGS) entry which is preliminary data.</text>
</comment>
<evidence type="ECO:0000313" key="9">
    <source>
        <dbReference type="Proteomes" id="UP001175228"/>
    </source>
</evidence>
<reference evidence="8" key="1">
    <citation type="submission" date="2023-06" db="EMBL/GenBank/DDBJ databases">
        <authorList>
            <consortium name="Lawrence Berkeley National Laboratory"/>
            <person name="Ahrendt S."/>
            <person name="Sahu N."/>
            <person name="Indic B."/>
            <person name="Wong-Bajracharya J."/>
            <person name="Merenyi Z."/>
            <person name="Ke H.-M."/>
            <person name="Monk M."/>
            <person name="Kocsube S."/>
            <person name="Drula E."/>
            <person name="Lipzen A."/>
            <person name="Balint B."/>
            <person name="Henrissat B."/>
            <person name="Andreopoulos B."/>
            <person name="Martin F.M."/>
            <person name="Harder C.B."/>
            <person name="Rigling D."/>
            <person name="Ford K.L."/>
            <person name="Foster G.D."/>
            <person name="Pangilinan J."/>
            <person name="Papanicolaou A."/>
            <person name="Barry K."/>
            <person name="LaButti K."/>
            <person name="Viragh M."/>
            <person name="Koriabine M."/>
            <person name="Yan M."/>
            <person name="Riley R."/>
            <person name="Champramary S."/>
            <person name="Plett K.L."/>
            <person name="Tsai I.J."/>
            <person name="Slot J."/>
            <person name="Sipos G."/>
            <person name="Plett J."/>
            <person name="Nagy L.G."/>
            <person name="Grigoriev I.V."/>
        </authorList>
    </citation>
    <scope>NUCLEOTIDE SEQUENCE</scope>
    <source>
        <strain evidence="8">HWK02</strain>
    </source>
</reference>
<dbReference type="GO" id="GO:0035098">
    <property type="term" value="C:ESC/E(Z) complex"/>
    <property type="evidence" value="ECO:0007669"/>
    <property type="project" value="TreeGrafter"/>
</dbReference>
<evidence type="ECO:0000256" key="5">
    <source>
        <dbReference type="ARBA" id="ARBA00023163"/>
    </source>
</evidence>
<protein>
    <recommendedName>
        <fullName evidence="10">SET domain-containing protein</fullName>
    </recommendedName>
</protein>
<gene>
    <name evidence="8" type="ORF">EDD18DRAFT_1280041</name>
</gene>
<keyword evidence="1" id="KW-0489">Methyltransferase</keyword>
<keyword evidence="9" id="KW-1185">Reference proteome</keyword>
<keyword evidence="5" id="KW-0804">Transcription</keyword>
<dbReference type="SMART" id="SM00317">
    <property type="entry name" value="SET"/>
    <property type="match status" value="1"/>
</dbReference>
<dbReference type="Proteomes" id="UP001175228">
    <property type="component" value="Unassembled WGS sequence"/>
</dbReference>
<dbReference type="PROSITE" id="PS50280">
    <property type="entry name" value="SET"/>
    <property type="match status" value="1"/>
</dbReference>
<keyword evidence="4" id="KW-0805">Transcription regulation</keyword>
<dbReference type="Pfam" id="PF00856">
    <property type="entry name" value="SET"/>
    <property type="match status" value="1"/>
</dbReference>
<dbReference type="PANTHER" id="PTHR45747:SF4">
    <property type="entry name" value="HISTONE-LYSINE N-METHYLTRANSFERASE E(Z)"/>
    <property type="match status" value="1"/>
</dbReference>
<name>A0AA39URY4_9AGAR</name>
<keyword evidence="3" id="KW-0949">S-adenosyl-L-methionine</keyword>
<keyword evidence="2" id="KW-0808">Transferase</keyword>
<dbReference type="Gene3D" id="2.170.270.10">
    <property type="entry name" value="SET domain"/>
    <property type="match status" value="1"/>
</dbReference>
<accession>A0AA39URY4</accession>
<organism evidence="8 9">
    <name type="scientific">Armillaria luteobubalina</name>
    <dbReference type="NCBI Taxonomy" id="153913"/>
    <lineage>
        <taxon>Eukaryota</taxon>
        <taxon>Fungi</taxon>
        <taxon>Dikarya</taxon>
        <taxon>Basidiomycota</taxon>
        <taxon>Agaricomycotina</taxon>
        <taxon>Agaricomycetes</taxon>
        <taxon>Agaricomycetidae</taxon>
        <taxon>Agaricales</taxon>
        <taxon>Marasmiineae</taxon>
        <taxon>Physalacriaceae</taxon>
        <taxon>Armillaria</taxon>
    </lineage>
</organism>
<feature type="domain" description="CXC" evidence="7">
    <location>
        <begin position="363"/>
        <end position="474"/>
    </location>
</feature>
<dbReference type="PROSITE" id="PS51633">
    <property type="entry name" value="CXC"/>
    <property type="match status" value="1"/>
</dbReference>
<dbReference type="GO" id="GO:0031507">
    <property type="term" value="P:heterochromatin formation"/>
    <property type="evidence" value="ECO:0007669"/>
    <property type="project" value="TreeGrafter"/>
</dbReference>
<evidence type="ECO:0008006" key="10">
    <source>
        <dbReference type="Google" id="ProtNLM"/>
    </source>
</evidence>
<dbReference type="InterPro" id="IPR026489">
    <property type="entry name" value="CXC_dom"/>
</dbReference>
<evidence type="ECO:0000256" key="3">
    <source>
        <dbReference type="ARBA" id="ARBA00022691"/>
    </source>
</evidence>
<evidence type="ECO:0000256" key="2">
    <source>
        <dbReference type="ARBA" id="ARBA00022679"/>
    </source>
</evidence>